<dbReference type="AlphaFoldDB" id="A0A835Y6R5"/>
<keyword evidence="2" id="KW-1185">Reference proteome</keyword>
<accession>A0A835Y6R5</accession>
<sequence>MEAGAGPENRSQAAQKLDPATRAQLLEIQAQLKEIKAHLDRQKYKQELPLRLWQQLCSYFSAQPHPKQE</sequence>
<evidence type="ECO:0000313" key="1">
    <source>
        <dbReference type="EMBL" id="KAG2497265.1"/>
    </source>
</evidence>
<reference evidence="1" key="1">
    <citation type="journal article" date="2020" name="bioRxiv">
        <title>Comparative genomics of Chlamydomonas.</title>
        <authorList>
            <person name="Craig R.J."/>
            <person name="Hasan A.R."/>
            <person name="Ness R.W."/>
            <person name="Keightley P.D."/>
        </authorList>
    </citation>
    <scope>NUCLEOTIDE SEQUENCE</scope>
    <source>
        <strain evidence="1">CCAP 11/70</strain>
    </source>
</reference>
<dbReference type="EMBL" id="JAEHOE010000015">
    <property type="protein sequence ID" value="KAG2497265.1"/>
    <property type="molecule type" value="Genomic_DNA"/>
</dbReference>
<proteinExistence type="predicted"/>
<dbReference type="Proteomes" id="UP000612055">
    <property type="component" value="Unassembled WGS sequence"/>
</dbReference>
<comment type="caution">
    <text evidence="1">The sequence shown here is derived from an EMBL/GenBank/DDBJ whole genome shotgun (WGS) entry which is preliminary data.</text>
</comment>
<evidence type="ECO:0000313" key="2">
    <source>
        <dbReference type="Proteomes" id="UP000612055"/>
    </source>
</evidence>
<organism evidence="1 2">
    <name type="scientific">Edaphochlamys debaryana</name>
    <dbReference type="NCBI Taxonomy" id="47281"/>
    <lineage>
        <taxon>Eukaryota</taxon>
        <taxon>Viridiplantae</taxon>
        <taxon>Chlorophyta</taxon>
        <taxon>core chlorophytes</taxon>
        <taxon>Chlorophyceae</taxon>
        <taxon>CS clade</taxon>
        <taxon>Chlamydomonadales</taxon>
        <taxon>Chlamydomonadales incertae sedis</taxon>
        <taxon>Edaphochlamys</taxon>
    </lineage>
</organism>
<protein>
    <submittedName>
        <fullName evidence="1">Uncharacterized protein</fullName>
    </submittedName>
</protein>
<gene>
    <name evidence="1" type="ORF">HYH03_004849</name>
</gene>
<name>A0A835Y6R5_9CHLO</name>